<dbReference type="SUPFAM" id="SSF48403">
    <property type="entry name" value="Ankyrin repeat"/>
    <property type="match status" value="1"/>
</dbReference>
<evidence type="ECO:0000313" key="2">
    <source>
        <dbReference type="Proteomes" id="UP000249754"/>
    </source>
</evidence>
<dbReference type="OrthoDB" id="5657095at2"/>
<dbReference type="EMBL" id="QLLR01000030">
    <property type="protein sequence ID" value="RAJ24651.1"/>
    <property type="molecule type" value="Genomic_DNA"/>
</dbReference>
<evidence type="ECO:0008006" key="3">
    <source>
        <dbReference type="Google" id="ProtNLM"/>
    </source>
</evidence>
<comment type="caution">
    <text evidence="1">The sequence shown here is derived from an EMBL/GenBank/DDBJ whole genome shotgun (WGS) entry which is preliminary data.</text>
</comment>
<protein>
    <recommendedName>
        <fullName evidence="3">Ankyrin repeat protein</fullName>
    </recommendedName>
</protein>
<dbReference type="Proteomes" id="UP000249754">
    <property type="component" value="Unassembled WGS sequence"/>
</dbReference>
<accession>A0A327S6X8</accession>
<dbReference type="InterPro" id="IPR036770">
    <property type="entry name" value="Ankyrin_rpt-contain_sf"/>
</dbReference>
<proteinExistence type="predicted"/>
<dbReference type="RefSeq" id="WP_111635725.1">
    <property type="nucleotide sequence ID" value="NZ_QLLR01000030.1"/>
</dbReference>
<dbReference type="Gene3D" id="1.25.40.20">
    <property type="entry name" value="Ankyrin repeat-containing domain"/>
    <property type="match status" value="1"/>
</dbReference>
<name>A0A327S6X8_9SPHI</name>
<evidence type="ECO:0000313" key="1">
    <source>
        <dbReference type="EMBL" id="RAJ24651.1"/>
    </source>
</evidence>
<gene>
    <name evidence="1" type="ORF">LY11_04372</name>
</gene>
<sequence length="341" mass="39035">MNKALKISRKEYVYNLEAKEINPISSFFASTTGKLIQAPPIALSAQYEIFIDQCEVKDTDLKLLFTTGLFELQNIELCLCLPKEWEIRRFVTSQFIEETFMVDLLKELTIKLERKKSAFKITEGLFLDRNKAPWNKLSWEQELEGLVCVNYNWNENPHQEEGLNDAEEMITIYTLIPVYKTEGEIKDKLNEILISKDQLTWDNIAFPLNRAIALQNLLNDGVTTMELPKIQKAVEAGAEVNRGYIEEHWQIGFYTTQTILTRAFDTENVLLIKYLVENGAEVPVNALAFLGGWGKRNIFEYLINKGADINSKSVEMSALERAKSFKNIEGFNDLIALGAVE</sequence>
<reference evidence="1 2" key="1">
    <citation type="submission" date="2018-06" db="EMBL/GenBank/DDBJ databases">
        <title>Genomic Encyclopedia of Archaeal and Bacterial Type Strains, Phase II (KMG-II): from individual species to whole genera.</title>
        <authorList>
            <person name="Goeker M."/>
        </authorList>
    </citation>
    <scope>NUCLEOTIDE SEQUENCE [LARGE SCALE GENOMIC DNA]</scope>
    <source>
        <strain evidence="1 2">DSM 14825</strain>
    </source>
</reference>
<dbReference type="STRING" id="188932.AY601_1190"/>
<dbReference type="AlphaFoldDB" id="A0A327S6X8"/>
<organism evidence="1 2">
    <name type="scientific">Pedobacter cryoconitis</name>
    <dbReference type="NCBI Taxonomy" id="188932"/>
    <lineage>
        <taxon>Bacteria</taxon>
        <taxon>Pseudomonadati</taxon>
        <taxon>Bacteroidota</taxon>
        <taxon>Sphingobacteriia</taxon>
        <taxon>Sphingobacteriales</taxon>
        <taxon>Sphingobacteriaceae</taxon>
        <taxon>Pedobacter</taxon>
    </lineage>
</organism>